<keyword evidence="3" id="KW-0812">Transmembrane</keyword>
<dbReference type="NCBIfam" id="TIGR00254">
    <property type="entry name" value="GGDEF"/>
    <property type="match status" value="1"/>
</dbReference>
<dbReference type="SMART" id="SM00267">
    <property type="entry name" value="GGDEF"/>
    <property type="match status" value="1"/>
</dbReference>
<dbReference type="InterPro" id="IPR043128">
    <property type="entry name" value="Rev_trsase/Diguanyl_cyclase"/>
</dbReference>
<evidence type="ECO:0000313" key="6">
    <source>
        <dbReference type="Proteomes" id="UP000198615"/>
    </source>
</evidence>
<comment type="catalytic activity">
    <reaction evidence="2">
        <text>2 GTP = 3',3'-c-di-GMP + 2 diphosphate</text>
        <dbReference type="Rhea" id="RHEA:24898"/>
        <dbReference type="ChEBI" id="CHEBI:33019"/>
        <dbReference type="ChEBI" id="CHEBI:37565"/>
        <dbReference type="ChEBI" id="CHEBI:58805"/>
        <dbReference type="EC" id="2.7.7.65"/>
    </reaction>
</comment>
<evidence type="ECO:0000256" key="1">
    <source>
        <dbReference type="ARBA" id="ARBA00012528"/>
    </source>
</evidence>
<feature type="transmembrane region" description="Helical" evidence="3">
    <location>
        <begin position="37"/>
        <end position="59"/>
    </location>
</feature>
<feature type="transmembrane region" description="Helical" evidence="3">
    <location>
        <begin position="207"/>
        <end position="225"/>
    </location>
</feature>
<dbReference type="PANTHER" id="PTHR45138:SF9">
    <property type="entry name" value="DIGUANYLATE CYCLASE DGCM-RELATED"/>
    <property type="match status" value="1"/>
</dbReference>
<feature type="transmembrane region" description="Helical" evidence="3">
    <location>
        <begin position="170"/>
        <end position="195"/>
    </location>
</feature>
<feature type="transmembrane region" description="Helical" evidence="3">
    <location>
        <begin position="12"/>
        <end position="30"/>
    </location>
</feature>
<evidence type="ECO:0000313" key="5">
    <source>
        <dbReference type="EMBL" id="SDF09100.1"/>
    </source>
</evidence>
<dbReference type="SUPFAM" id="SSF55073">
    <property type="entry name" value="Nucleotide cyclase"/>
    <property type="match status" value="1"/>
</dbReference>
<gene>
    <name evidence="5" type="ORF">SAMN05660686_00207</name>
</gene>
<keyword evidence="6" id="KW-1185">Reference proteome</keyword>
<reference evidence="5 6" key="1">
    <citation type="submission" date="2016-10" db="EMBL/GenBank/DDBJ databases">
        <authorList>
            <person name="Varghese N."/>
            <person name="Submissions S."/>
        </authorList>
    </citation>
    <scope>NUCLEOTIDE SEQUENCE [LARGE SCALE GENOMIC DNA]</scope>
    <source>
        <strain evidence="5 6">DSM 18839</strain>
    </source>
</reference>
<dbReference type="InterPro" id="IPR048533">
    <property type="entry name" value="VUPS"/>
</dbReference>
<feature type="transmembrane region" description="Helical" evidence="3">
    <location>
        <begin position="97"/>
        <end position="116"/>
    </location>
</feature>
<dbReference type="RefSeq" id="WP_028794935.1">
    <property type="nucleotide sequence ID" value="NZ_FNBW01000001.1"/>
</dbReference>
<dbReference type="Pfam" id="PF20973">
    <property type="entry name" value="VUPS"/>
    <property type="match status" value="1"/>
</dbReference>
<dbReference type="PROSITE" id="PS50887">
    <property type="entry name" value="GGDEF"/>
    <property type="match status" value="1"/>
</dbReference>
<dbReference type="InterPro" id="IPR029787">
    <property type="entry name" value="Nucleotide_cyclase"/>
</dbReference>
<dbReference type="EMBL" id="FNBW01000001">
    <property type="protein sequence ID" value="SDF09100.1"/>
    <property type="molecule type" value="Genomic_DNA"/>
</dbReference>
<proteinExistence type="predicted"/>
<dbReference type="PANTHER" id="PTHR45138">
    <property type="entry name" value="REGULATORY COMPONENTS OF SENSORY TRANSDUCTION SYSTEM"/>
    <property type="match status" value="1"/>
</dbReference>
<dbReference type="InterPro" id="IPR050469">
    <property type="entry name" value="Diguanylate_Cyclase"/>
</dbReference>
<dbReference type="OrthoDB" id="9812260at2"/>
<evidence type="ECO:0000256" key="3">
    <source>
        <dbReference type="SAM" id="Phobius"/>
    </source>
</evidence>
<dbReference type="GO" id="GO:0052621">
    <property type="term" value="F:diguanylate cyclase activity"/>
    <property type="evidence" value="ECO:0007669"/>
    <property type="project" value="UniProtKB-EC"/>
</dbReference>
<feature type="transmembrane region" description="Helical" evidence="3">
    <location>
        <begin position="136"/>
        <end position="158"/>
    </location>
</feature>
<dbReference type="Pfam" id="PF00990">
    <property type="entry name" value="GGDEF"/>
    <property type="match status" value="1"/>
</dbReference>
<dbReference type="InterPro" id="IPR000160">
    <property type="entry name" value="GGDEF_dom"/>
</dbReference>
<protein>
    <recommendedName>
        <fullName evidence="1">diguanylate cyclase</fullName>
        <ecNumber evidence="1">2.7.7.65</ecNumber>
    </recommendedName>
</protein>
<keyword evidence="3" id="KW-1133">Transmembrane helix</keyword>
<dbReference type="AlphaFoldDB" id="A0A8G2BDX6"/>
<feature type="transmembrane region" description="Helical" evidence="3">
    <location>
        <begin position="65"/>
        <end position="85"/>
    </location>
</feature>
<keyword evidence="3" id="KW-0472">Membrane</keyword>
<comment type="caution">
    <text evidence="5">The sequence shown here is derived from an EMBL/GenBank/DDBJ whole genome shotgun (WGS) entry which is preliminary data.</text>
</comment>
<organism evidence="5 6">
    <name type="scientific">Thalassobaculum litoreum DSM 18839</name>
    <dbReference type="NCBI Taxonomy" id="1123362"/>
    <lineage>
        <taxon>Bacteria</taxon>
        <taxon>Pseudomonadati</taxon>
        <taxon>Pseudomonadota</taxon>
        <taxon>Alphaproteobacteria</taxon>
        <taxon>Rhodospirillales</taxon>
        <taxon>Thalassobaculaceae</taxon>
        <taxon>Thalassobaculum</taxon>
    </lineage>
</organism>
<dbReference type="CDD" id="cd01949">
    <property type="entry name" value="GGDEF"/>
    <property type="match status" value="1"/>
</dbReference>
<evidence type="ECO:0000259" key="4">
    <source>
        <dbReference type="PROSITE" id="PS50887"/>
    </source>
</evidence>
<sequence length="426" mass="46691">MAITLETSNFFLLLAQAFSYFCVMAALFWARRRVGLGVFLCALGVMHFLETYLAAVFYIQLPFGIISPGSTVLFSGKLLMILLLYIKEDAATVRQPIYGLLIGNFLIVGLVVVLRNHEVVPAVPGREPNIAFVDEMGWLMVWGTALLFLDSIGVILLYEQLGRWLRSHQLARIFLASAAMLTFDQFGFFMALHYVTGAPWHVLYGGWAAKMGAALVFSLMVFAYLRLVERRTRDLLPAQLSDVFDTLTYRERYLDLLGESGRDRLTGALDRGRFDAMGQDLVGPTLATGEPVSLLAIDVDGLGRINDGEGRPAGDLILRDLARLLIGTMGDGRCHLFRHGGGTFAVVAQGLDHPTAVDLAELLRRTTARAEMSERGAIVTVSVGVATAPEDGRDLYRAYAVAESRLREAKAAGKDRVVGRDGVVLG</sequence>
<accession>A0A8G2BDX6</accession>
<dbReference type="EC" id="2.7.7.65" evidence="1"/>
<dbReference type="Gene3D" id="3.30.70.270">
    <property type="match status" value="1"/>
</dbReference>
<dbReference type="Proteomes" id="UP000198615">
    <property type="component" value="Unassembled WGS sequence"/>
</dbReference>
<name>A0A8G2BDX6_9PROT</name>
<feature type="domain" description="GGDEF" evidence="4">
    <location>
        <begin position="290"/>
        <end position="422"/>
    </location>
</feature>
<evidence type="ECO:0000256" key="2">
    <source>
        <dbReference type="ARBA" id="ARBA00034247"/>
    </source>
</evidence>